<dbReference type="Gene3D" id="3.50.50.60">
    <property type="entry name" value="FAD/NAD(P)-binding domain"/>
    <property type="match status" value="1"/>
</dbReference>
<dbReference type="PANTHER" id="PTHR46972:SF1">
    <property type="entry name" value="FAD DEPENDENT OXIDOREDUCTASE DOMAIN-CONTAINING PROTEIN"/>
    <property type="match status" value="1"/>
</dbReference>
<organism evidence="6 7">
    <name type="scientific">Phomopsis amygdali</name>
    <name type="common">Fusicoccum amygdali</name>
    <dbReference type="NCBI Taxonomy" id="1214568"/>
    <lineage>
        <taxon>Eukaryota</taxon>
        <taxon>Fungi</taxon>
        <taxon>Dikarya</taxon>
        <taxon>Ascomycota</taxon>
        <taxon>Pezizomycotina</taxon>
        <taxon>Sordariomycetes</taxon>
        <taxon>Sordariomycetidae</taxon>
        <taxon>Diaporthales</taxon>
        <taxon>Diaporthaceae</taxon>
        <taxon>Diaporthe</taxon>
    </lineage>
</organism>
<reference evidence="6" key="1">
    <citation type="submission" date="2023-06" db="EMBL/GenBank/DDBJ databases">
        <authorList>
            <person name="Noh H."/>
        </authorList>
    </citation>
    <scope>NUCLEOTIDE SEQUENCE</scope>
    <source>
        <strain evidence="6">DUCC20226</strain>
    </source>
</reference>
<sequence>METPAIAIIGGGPCGLTLARLLECQGIDYIVYERDESSTSNRAGGTLDIHAGTGQYALRECGLFDAFQKHARYEDVFFALADKHGKRVFEIGQGHDAPEIDRRELRQILLDSIPPGKIKWGHSLRGVEFGDDKELILEFANGTRLSGFELIVGTDGAWSKVRPAVTAAYPQYSGKSYLESRIRLDSPLYEKTKRAMEHGTFVTVGSGKLSVTQRQGDGSYRNYFGFQVPEDFFSNDNVDVSDVEATRQLLLTKFYADWSEDHKELVQHATDFRPWPLYTLSTEDMGWKSVGGITLAGDAAHLAITNGEGVNLALTDAVKLASSIAEHGLDNLSQAIQSYEEELSIRGTDTINKGKALAEVMFSDGPQALIDLMNSFVEEA</sequence>
<dbReference type="Proteomes" id="UP001265746">
    <property type="component" value="Unassembled WGS sequence"/>
</dbReference>
<keyword evidence="1" id="KW-0285">Flavoprotein</keyword>
<evidence type="ECO:0000256" key="3">
    <source>
        <dbReference type="ARBA" id="ARBA00023002"/>
    </source>
</evidence>
<evidence type="ECO:0000313" key="7">
    <source>
        <dbReference type="Proteomes" id="UP001265746"/>
    </source>
</evidence>
<keyword evidence="7" id="KW-1185">Reference proteome</keyword>
<keyword evidence="4" id="KW-0503">Monooxygenase</keyword>
<evidence type="ECO:0000259" key="5">
    <source>
        <dbReference type="Pfam" id="PF01494"/>
    </source>
</evidence>
<feature type="domain" description="FAD-binding" evidence="5">
    <location>
        <begin position="6"/>
        <end position="348"/>
    </location>
</feature>
<evidence type="ECO:0000256" key="1">
    <source>
        <dbReference type="ARBA" id="ARBA00022630"/>
    </source>
</evidence>
<name>A0AAD9SBJ4_PHOAM</name>
<evidence type="ECO:0000256" key="2">
    <source>
        <dbReference type="ARBA" id="ARBA00022827"/>
    </source>
</evidence>
<dbReference type="InterPro" id="IPR002938">
    <property type="entry name" value="FAD-bd"/>
</dbReference>
<dbReference type="EMBL" id="JAUJFL010000004">
    <property type="protein sequence ID" value="KAK2604250.1"/>
    <property type="molecule type" value="Genomic_DNA"/>
</dbReference>
<keyword evidence="3" id="KW-0560">Oxidoreductase</keyword>
<dbReference type="GO" id="GO:0004497">
    <property type="term" value="F:monooxygenase activity"/>
    <property type="evidence" value="ECO:0007669"/>
    <property type="project" value="UniProtKB-KW"/>
</dbReference>
<evidence type="ECO:0000256" key="4">
    <source>
        <dbReference type="ARBA" id="ARBA00023033"/>
    </source>
</evidence>
<dbReference type="PRINTS" id="PR00420">
    <property type="entry name" value="RNGMNOXGNASE"/>
</dbReference>
<protein>
    <recommendedName>
        <fullName evidence="5">FAD-binding domain-containing protein</fullName>
    </recommendedName>
</protein>
<dbReference type="AlphaFoldDB" id="A0AAD9SBJ4"/>
<evidence type="ECO:0000313" key="6">
    <source>
        <dbReference type="EMBL" id="KAK2604250.1"/>
    </source>
</evidence>
<dbReference type="Pfam" id="PF01494">
    <property type="entry name" value="FAD_binding_3"/>
    <property type="match status" value="1"/>
</dbReference>
<dbReference type="InterPro" id="IPR036188">
    <property type="entry name" value="FAD/NAD-bd_sf"/>
</dbReference>
<proteinExistence type="predicted"/>
<accession>A0AAD9SBJ4</accession>
<comment type="caution">
    <text evidence="6">The sequence shown here is derived from an EMBL/GenBank/DDBJ whole genome shotgun (WGS) entry which is preliminary data.</text>
</comment>
<dbReference type="SUPFAM" id="SSF51905">
    <property type="entry name" value="FAD/NAD(P)-binding domain"/>
    <property type="match status" value="1"/>
</dbReference>
<keyword evidence="2" id="KW-0274">FAD</keyword>
<gene>
    <name evidence="6" type="ORF">N8I77_007194</name>
</gene>
<dbReference type="PANTHER" id="PTHR46972">
    <property type="entry name" value="MONOOXYGENASE ASQM-RELATED"/>
    <property type="match status" value="1"/>
</dbReference>
<dbReference type="GO" id="GO:0071949">
    <property type="term" value="F:FAD binding"/>
    <property type="evidence" value="ECO:0007669"/>
    <property type="project" value="InterPro"/>
</dbReference>